<dbReference type="GO" id="GO:0000428">
    <property type="term" value="C:DNA-directed RNA polymerase complex"/>
    <property type="evidence" value="ECO:0007669"/>
    <property type="project" value="UniProtKB-KW"/>
</dbReference>
<gene>
    <name evidence="1" type="ORF">SAMN04487992_102221</name>
</gene>
<dbReference type="Proteomes" id="UP000182114">
    <property type="component" value="Unassembled WGS sequence"/>
</dbReference>
<dbReference type="RefSeq" id="WP_074537510.1">
    <property type="nucleotide sequence ID" value="NZ_FNBD01000002.1"/>
</dbReference>
<proteinExistence type="predicted"/>
<reference evidence="2" key="1">
    <citation type="submission" date="2016-10" db="EMBL/GenBank/DDBJ databases">
        <authorList>
            <person name="Varghese N."/>
            <person name="Submissions S."/>
        </authorList>
    </citation>
    <scope>NUCLEOTIDE SEQUENCE [LARGE SCALE GENOMIC DNA]</scope>
    <source>
        <strain evidence="2">DSM 24729</strain>
    </source>
</reference>
<dbReference type="EMBL" id="FNBD01000002">
    <property type="protein sequence ID" value="SDE61021.1"/>
    <property type="molecule type" value="Genomic_DNA"/>
</dbReference>
<dbReference type="AlphaFoldDB" id="A0A1G7EBF6"/>
<evidence type="ECO:0000313" key="2">
    <source>
        <dbReference type="Proteomes" id="UP000182114"/>
    </source>
</evidence>
<protein>
    <submittedName>
        <fullName evidence="1">DNA-directed RNA polymerase specialized sigma subunit, sigma24 family</fullName>
    </submittedName>
</protein>
<keyword evidence="1" id="KW-0240">DNA-directed RNA polymerase</keyword>
<keyword evidence="1" id="KW-0804">Transcription</keyword>
<accession>A0A1G7EBF6</accession>
<evidence type="ECO:0000313" key="1">
    <source>
        <dbReference type="EMBL" id="SDE61021.1"/>
    </source>
</evidence>
<organism evidence="1 2">
    <name type="scientific">Cellulophaga baltica</name>
    <dbReference type="NCBI Taxonomy" id="76594"/>
    <lineage>
        <taxon>Bacteria</taxon>
        <taxon>Pseudomonadati</taxon>
        <taxon>Bacteroidota</taxon>
        <taxon>Flavobacteriia</taxon>
        <taxon>Flavobacteriales</taxon>
        <taxon>Flavobacteriaceae</taxon>
        <taxon>Cellulophaga</taxon>
    </lineage>
</organism>
<sequence>MNTDTNQEIDFEKMPSIELLEYISFKEGFPTEAQLAFVQFCYRFGKDLKRKSEIYCNKYGYSEVVALEIANCTFARVWKYPTFDKEKSNAKDLDKGILLWMYRILYTQIIKYGEQNSCAEPTEEEDLSLVSNADELLDRFDTPDSEAKRVINEKLKTIERALTQLSEKHRIIYFTYRAYIKEGKKVPRPITKLLREKLSLTQKSVNTYYGDAHRHVTNYLNIFLNGQV</sequence>
<keyword evidence="2" id="KW-1185">Reference proteome</keyword>
<name>A0A1G7EBF6_9FLAO</name>